<dbReference type="Gene3D" id="3.40.50.720">
    <property type="entry name" value="NAD(P)-binding Rossmann-like Domain"/>
    <property type="match status" value="1"/>
</dbReference>
<comment type="caution">
    <text evidence="2">The sequence shown here is derived from an EMBL/GenBank/DDBJ whole genome shotgun (WGS) entry which is preliminary data.</text>
</comment>
<organism evidence="2 3">
    <name type="scientific">Ladona fulva</name>
    <name type="common">Scarce chaser dragonfly</name>
    <name type="synonym">Libellula fulva</name>
    <dbReference type="NCBI Taxonomy" id="123851"/>
    <lineage>
        <taxon>Eukaryota</taxon>
        <taxon>Metazoa</taxon>
        <taxon>Ecdysozoa</taxon>
        <taxon>Arthropoda</taxon>
        <taxon>Hexapoda</taxon>
        <taxon>Insecta</taxon>
        <taxon>Pterygota</taxon>
        <taxon>Palaeoptera</taxon>
        <taxon>Odonata</taxon>
        <taxon>Epiprocta</taxon>
        <taxon>Anisoptera</taxon>
        <taxon>Libelluloidea</taxon>
        <taxon>Libellulidae</taxon>
        <taxon>Ladona</taxon>
    </lineage>
</organism>
<accession>A0A8K0K8W8</accession>
<gene>
    <name evidence="2" type="ORF">J437_LFUL009116</name>
</gene>
<dbReference type="GO" id="GO:0051287">
    <property type="term" value="F:NAD binding"/>
    <property type="evidence" value="ECO:0007669"/>
    <property type="project" value="InterPro"/>
</dbReference>
<evidence type="ECO:0000313" key="2">
    <source>
        <dbReference type="EMBL" id="KAG8229841.1"/>
    </source>
</evidence>
<dbReference type="Proteomes" id="UP000792457">
    <property type="component" value="Unassembled WGS sequence"/>
</dbReference>
<dbReference type="EMBL" id="KZ308449">
    <property type="protein sequence ID" value="KAG8229841.1"/>
    <property type="molecule type" value="Genomic_DNA"/>
</dbReference>
<sequence length="96" mass="10652">MLKRLSTSRSELADADGAFFRRKLSKTTGCSRLFDTWVSTSPQWMLGMELRGSTVGIVGFGGIGQTIARRLQGFEIGKIIYCGHSPKKEGYFCLKL</sequence>
<dbReference type="AlphaFoldDB" id="A0A8K0K8W8"/>
<dbReference type="InterPro" id="IPR036291">
    <property type="entry name" value="NAD(P)-bd_dom_sf"/>
</dbReference>
<protein>
    <recommendedName>
        <fullName evidence="1">D-isomer specific 2-hydroxyacid dehydrogenase NAD-binding domain-containing protein</fullName>
    </recommendedName>
</protein>
<dbReference type="SUPFAM" id="SSF51735">
    <property type="entry name" value="NAD(P)-binding Rossmann-fold domains"/>
    <property type="match status" value="1"/>
</dbReference>
<keyword evidence="3" id="KW-1185">Reference proteome</keyword>
<evidence type="ECO:0000259" key="1">
    <source>
        <dbReference type="Pfam" id="PF02826"/>
    </source>
</evidence>
<dbReference type="OrthoDB" id="298012at2759"/>
<dbReference type="Pfam" id="PF02826">
    <property type="entry name" value="2-Hacid_dh_C"/>
    <property type="match status" value="1"/>
</dbReference>
<evidence type="ECO:0000313" key="3">
    <source>
        <dbReference type="Proteomes" id="UP000792457"/>
    </source>
</evidence>
<reference evidence="2" key="1">
    <citation type="submission" date="2013-04" db="EMBL/GenBank/DDBJ databases">
        <authorList>
            <person name="Qu J."/>
            <person name="Murali S.C."/>
            <person name="Bandaranaike D."/>
            <person name="Bellair M."/>
            <person name="Blankenburg K."/>
            <person name="Chao H."/>
            <person name="Dinh H."/>
            <person name="Doddapaneni H."/>
            <person name="Downs B."/>
            <person name="Dugan-Rocha S."/>
            <person name="Elkadiri S."/>
            <person name="Gnanaolivu R.D."/>
            <person name="Hernandez B."/>
            <person name="Javaid M."/>
            <person name="Jayaseelan J.C."/>
            <person name="Lee S."/>
            <person name="Li M."/>
            <person name="Ming W."/>
            <person name="Munidasa M."/>
            <person name="Muniz J."/>
            <person name="Nguyen L."/>
            <person name="Ongeri F."/>
            <person name="Osuji N."/>
            <person name="Pu L.-L."/>
            <person name="Puazo M."/>
            <person name="Qu C."/>
            <person name="Quiroz J."/>
            <person name="Raj R."/>
            <person name="Weissenberger G."/>
            <person name="Xin Y."/>
            <person name="Zou X."/>
            <person name="Han Y."/>
            <person name="Richards S."/>
            <person name="Worley K."/>
            <person name="Muzny D."/>
            <person name="Gibbs R."/>
        </authorList>
    </citation>
    <scope>NUCLEOTIDE SEQUENCE</scope>
    <source>
        <strain evidence="2">Sampled in the wild</strain>
    </source>
</reference>
<reference evidence="2" key="2">
    <citation type="submission" date="2017-10" db="EMBL/GenBank/DDBJ databases">
        <title>Ladona fulva Genome sequencing and assembly.</title>
        <authorList>
            <person name="Murali S."/>
            <person name="Richards S."/>
            <person name="Bandaranaike D."/>
            <person name="Bellair M."/>
            <person name="Blankenburg K."/>
            <person name="Chao H."/>
            <person name="Dinh H."/>
            <person name="Doddapaneni H."/>
            <person name="Dugan-Rocha S."/>
            <person name="Elkadiri S."/>
            <person name="Gnanaolivu R."/>
            <person name="Hernandez B."/>
            <person name="Skinner E."/>
            <person name="Javaid M."/>
            <person name="Lee S."/>
            <person name="Li M."/>
            <person name="Ming W."/>
            <person name="Munidasa M."/>
            <person name="Muniz J."/>
            <person name="Nguyen L."/>
            <person name="Hughes D."/>
            <person name="Osuji N."/>
            <person name="Pu L.-L."/>
            <person name="Puazo M."/>
            <person name="Qu C."/>
            <person name="Quiroz J."/>
            <person name="Raj R."/>
            <person name="Weissenberger G."/>
            <person name="Xin Y."/>
            <person name="Zou X."/>
            <person name="Han Y."/>
            <person name="Worley K."/>
            <person name="Muzny D."/>
            <person name="Gibbs R."/>
        </authorList>
    </citation>
    <scope>NUCLEOTIDE SEQUENCE</scope>
    <source>
        <strain evidence="2">Sampled in the wild</strain>
    </source>
</reference>
<feature type="domain" description="D-isomer specific 2-hydroxyacid dehydrogenase NAD-binding" evidence="1">
    <location>
        <begin position="36"/>
        <end position="89"/>
    </location>
</feature>
<name>A0A8K0K8W8_LADFU</name>
<dbReference type="InterPro" id="IPR006140">
    <property type="entry name" value="D-isomer_DH_NAD-bd"/>
</dbReference>
<proteinExistence type="predicted"/>